<feature type="compositionally biased region" description="Low complexity" evidence="1">
    <location>
        <begin position="290"/>
        <end position="299"/>
    </location>
</feature>
<feature type="compositionally biased region" description="Basic and acidic residues" evidence="1">
    <location>
        <begin position="260"/>
        <end position="289"/>
    </location>
</feature>
<evidence type="ECO:0000313" key="2">
    <source>
        <dbReference type="EMBL" id="ROL43776.1"/>
    </source>
</evidence>
<name>A0A3N0YC05_ANAGA</name>
<organism evidence="2 3">
    <name type="scientific">Anabarilius grahami</name>
    <name type="common">Kanglang fish</name>
    <name type="synonym">Barilius grahami</name>
    <dbReference type="NCBI Taxonomy" id="495550"/>
    <lineage>
        <taxon>Eukaryota</taxon>
        <taxon>Metazoa</taxon>
        <taxon>Chordata</taxon>
        <taxon>Craniata</taxon>
        <taxon>Vertebrata</taxon>
        <taxon>Euteleostomi</taxon>
        <taxon>Actinopterygii</taxon>
        <taxon>Neopterygii</taxon>
        <taxon>Teleostei</taxon>
        <taxon>Ostariophysi</taxon>
        <taxon>Cypriniformes</taxon>
        <taxon>Xenocyprididae</taxon>
        <taxon>Xenocypridinae</taxon>
        <taxon>Xenocypridinae incertae sedis</taxon>
        <taxon>Anabarilius</taxon>
    </lineage>
</organism>
<dbReference type="EMBL" id="RJVU01047220">
    <property type="protein sequence ID" value="ROL43776.1"/>
    <property type="molecule type" value="Genomic_DNA"/>
</dbReference>
<accession>A0A3N0YC05</accession>
<feature type="region of interest" description="Disordered" evidence="1">
    <location>
        <begin position="253"/>
        <end position="319"/>
    </location>
</feature>
<dbReference type="Proteomes" id="UP000281406">
    <property type="component" value="Unassembled WGS sequence"/>
</dbReference>
<dbReference type="AlphaFoldDB" id="A0A3N0YC05"/>
<protein>
    <submittedName>
        <fullName evidence="2">Uncharacterized protein</fullName>
    </submittedName>
</protein>
<feature type="region of interest" description="Disordered" evidence="1">
    <location>
        <begin position="366"/>
        <end position="392"/>
    </location>
</feature>
<sequence>MSERGTHRYGAGLWTSGSGVDGELAELWGDGGDEDLNIMTVSKTQSIQSLELFRNSDDDEDTRWDRVGVGNSSLKLIRQSSFSVVGFAMVGSWSDLRWSCTSRGNLAFHSGLQLRVRCRLQHRRECCYALEMRVTLPTVMVCAYADSDSEFTAMLSRVFQMCMENLAVWSCIGAINMERQECQICIEGSSMQFKKAAKPLLRPLPDRGTSHFLEFALLTMGSPFTVGVAEECDSSSVHVMAGAPEDTHKMAATTTTPRHVSADRPESRHVSADRPESHHVSGPVRERRGLLSSLDDPPLTSARAAGIPKPPPVATYSSSPVFTDKMAASPVSTDKMAASPASMDKLLALPAPPKLLALPAPPKLLAHEPASDPIPANKSLPATPESPKNFFGGGHISVGGALVGGAPELPWLPDAPDPPWHLKVPELPWLPEAPDPPWLPEAPDPPWRLESLDLPWRPPYPSVHPPSPASRSPGHPPLLPGCAIHGARTRLPGGRHYVTVPVIPGLHFPSSSLTITCTHSTNH</sequence>
<comment type="caution">
    <text evidence="2">The sequence shown here is derived from an EMBL/GenBank/DDBJ whole genome shotgun (WGS) entry which is preliminary data.</text>
</comment>
<keyword evidence="3" id="KW-1185">Reference proteome</keyword>
<evidence type="ECO:0000313" key="3">
    <source>
        <dbReference type="Proteomes" id="UP000281406"/>
    </source>
</evidence>
<gene>
    <name evidence="2" type="ORF">DPX16_4610</name>
</gene>
<proteinExistence type="predicted"/>
<reference evidence="2 3" key="1">
    <citation type="submission" date="2018-10" db="EMBL/GenBank/DDBJ databases">
        <title>Genome assembly for a Yunnan-Guizhou Plateau 3E fish, Anabarilius grahami (Regan), and its evolutionary and genetic applications.</title>
        <authorList>
            <person name="Jiang W."/>
        </authorList>
    </citation>
    <scope>NUCLEOTIDE SEQUENCE [LARGE SCALE GENOMIC DNA]</scope>
    <source>
        <strain evidence="2">AG-KIZ</strain>
        <tissue evidence="2">Muscle</tissue>
    </source>
</reference>
<evidence type="ECO:0000256" key="1">
    <source>
        <dbReference type="SAM" id="MobiDB-lite"/>
    </source>
</evidence>